<feature type="region of interest" description="Disordered" evidence="1">
    <location>
        <begin position="98"/>
        <end position="117"/>
    </location>
</feature>
<feature type="transmembrane region" description="Helical" evidence="2">
    <location>
        <begin position="74"/>
        <end position="93"/>
    </location>
</feature>
<organism evidence="3 4">
    <name type="scientific">Microbacterium nanhaiense</name>
    <dbReference type="NCBI Taxonomy" id="1301026"/>
    <lineage>
        <taxon>Bacteria</taxon>
        <taxon>Bacillati</taxon>
        <taxon>Actinomycetota</taxon>
        <taxon>Actinomycetes</taxon>
        <taxon>Micrococcales</taxon>
        <taxon>Microbacteriaceae</taxon>
        <taxon>Microbacterium</taxon>
    </lineage>
</organism>
<feature type="region of interest" description="Disordered" evidence="1">
    <location>
        <begin position="1"/>
        <end position="26"/>
    </location>
</feature>
<evidence type="ECO:0000256" key="2">
    <source>
        <dbReference type="SAM" id="Phobius"/>
    </source>
</evidence>
<keyword evidence="2" id="KW-0472">Membrane</keyword>
<dbReference type="Proteomes" id="UP000638043">
    <property type="component" value="Unassembled WGS sequence"/>
</dbReference>
<reference evidence="4" key="1">
    <citation type="journal article" date="2019" name="Int. J. Syst. Evol. Microbiol.">
        <title>The Global Catalogue of Microorganisms (GCM) 10K type strain sequencing project: providing services to taxonomists for standard genome sequencing and annotation.</title>
        <authorList>
            <consortium name="The Broad Institute Genomics Platform"/>
            <consortium name="The Broad Institute Genome Sequencing Center for Infectious Disease"/>
            <person name="Wu L."/>
            <person name="Ma J."/>
        </authorList>
    </citation>
    <scope>NUCLEOTIDE SEQUENCE [LARGE SCALE GENOMIC DNA]</scope>
    <source>
        <strain evidence="4">CGMCC 4.7181</strain>
    </source>
</reference>
<protein>
    <submittedName>
        <fullName evidence="3">Uncharacterized protein</fullName>
    </submittedName>
</protein>
<gene>
    <name evidence="3" type="ORF">GCM10010910_24170</name>
</gene>
<sequence>MPPGPRPADPLRGSARQARSQRARGHGRCAAWSGRVCRERRYGGGDYLFIGVRGESGVTHVPAGKEIMKPSVKVALSLIPMVVFVVVLVVLIAQMDHATSGSAEDTEASAVSTSADT</sequence>
<keyword evidence="4" id="KW-1185">Reference proteome</keyword>
<name>A0ABQ2N430_9MICO</name>
<keyword evidence="2" id="KW-0812">Transmembrane</keyword>
<keyword evidence="2" id="KW-1133">Transmembrane helix</keyword>
<dbReference type="EMBL" id="BMMQ01000008">
    <property type="protein sequence ID" value="GGO65918.1"/>
    <property type="molecule type" value="Genomic_DNA"/>
</dbReference>
<evidence type="ECO:0000313" key="4">
    <source>
        <dbReference type="Proteomes" id="UP000638043"/>
    </source>
</evidence>
<accession>A0ABQ2N430</accession>
<proteinExistence type="predicted"/>
<evidence type="ECO:0000256" key="1">
    <source>
        <dbReference type="SAM" id="MobiDB-lite"/>
    </source>
</evidence>
<comment type="caution">
    <text evidence="3">The sequence shown here is derived from an EMBL/GenBank/DDBJ whole genome shotgun (WGS) entry which is preliminary data.</text>
</comment>
<evidence type="ECO:0000313" key="3">
    <source>
        <dbReference type="EMBL" id="GGO65918.1"/>
    </source>
</evidence>